<dbReference type="FunFam" id="2.160.20.10:FF:000008">
    <property type="entry name" value="Pectinesterase"/>
    <property type="match status" value="1"/>
</dbReference>
<dbReference type="PROSITE" id="PS00503">
    <property type="entry name" value="PECTINESTERASE_2"/>
    <property type="match status" value="1"/>
</dbReference>
<evidence type="ECO:0000256" key="4">
    <source>
        <dbReference type="ARBA" id="ARBA00013229"/>
    </source>
</evidence>
<comment type="subcellular location">
    <subcellularLocation>
        <location evidence="1">Secreted</location>
        <location evidence="1">Cell wall</location>
    </subcellularLocation>
</comment>
<comment type="catalytic activity">
    <reaction evidence="10 12">
        <text>[(1-&gt;4)-alpha-D-galacturonosyl methyl ester](n) + n H2O = [(1-&gt;4)-alpha-D-galacturonosyl](n) + n methanol + n H(+)</text>
        <dbReference type="Rhea" id="RHEA:22380"/>
        <dbReference type="Rhea" id="RHEA-COMP:14570"/>
        <dbReference type="Rhea" id="RHEA-COMP:14573"/>
        <dbReference type="ChEBI" id="CHEBI:15377"/>
        <dbReference type="ChEBI" id="CHEBI:15378"/>
        <dbReference type="ChEBI" id="CHEBI:17790"/>
        <dbReference type="ChEBI" id="CHEBI:140522"/>
        <dbReference type="ChEBI" id="CHEBI:140523"/>
        <dbReference type="EC" id="3.1.1.11"/>
    </reaction>
</comment>
<proteinExistence type="inferred from homology"/>
<reference evidence="15" key="1">
    <citation type="submission" date="2022-08" db="EMBL/GenBank/DDBJ databases">
        <authorList>
            <person name="Gutierrez-Valencia J."/>
        </authorList>
    </citation>
    <scope>NUCLEOTIDE SEQUENCE</scope>
</reference>
<dbReference type="SUPFAM" id="SSF51126">
    <property type="entry name" value="Pectin lyase-like"/>
    <property type="match status" value="1"/>
</dbReference>
<feature type="region of interest" description="Disordered" evidence="13">
    <location>
        <begin position="41"/>
        <end position="66"/>
    </location>
</feature>
<evidence type="ECO:0000256" key="13">
    <source>
        <dbReference type="SAM" id="MobiDB-lite"/>
    </source>
</evidence>
<evidence type="ECO:0000313" key="16">
    <source>
        <dbReference type="Proteomes" id="UP001154282"/>
    </source>
</evidence>
<accession>A0AAV0HT65</accession>
<evidence type="ECO:0000256" key="8">
    <source>
        <dbReference type="ARBA" id="ARBA00022801"/>
    </source>
</evidence>
<evidence type="ECO:0000313" key="15">
    <source>
        <dbReference type="EMBL" id="CAI0387654.1"/>
    </source>
</evidence>
<feature type="signal peptide" evidence="12">
    <location>
        <begin position="1"/>
        <end position="25"/>
    </location>
</feature>
<evidence type="ECO:0000256" key="7">
    <source>
        <dbReference type="ARBA" id="ARBA00022729"/>
    </source>
</evidence>
<evidence type="ECO:0000256" key="5">
    <source>
        <dbReference type="ARBA" id="ARBA00022512"/>
    </source>
</evidence>
<evidence type="ECO:0000256" key="2">
    <source>
        <dbReference type="ARBA" id="ARBA00005184"/>
    </source>
</evidence>
<feature type="chain" id="PRO_5043105302" description="Pectinesterase" evidence="12">
    <location>
        <begin position="26"/>
        <end position="382"/>
    </location>
</feature>
<dbReference type="Pfam" id="PF01095">
    <property type="entry name" value="Pectinesterase"/>
    <property type="match status" value="1"/>
</dbReference>
<feature type="domain" description="Pectinesterase catalytic" evidence="14">
    <location>
        <begin position="76"/>
        <end position="361"/>
    </location>
</feature>
<evidence type="ECO:0000256" key="11">
    <source>
        <dbReference type="PROSITE-ProRule" id="PRU10040"/>
    </source>
</evidence>
<dbReference type="Gene3D" id="2.160.20.10">
    <property type="entry name" value="Single-stranded right-handed beta-helix, Pectin lyase-like"/>
    <property type="match status" value="1"/>
</dbReference>
<organism evidence="15 16">
    <name type="scientific">Linum tenue</name>
    <dbReference type="NCBI Taxonomy" id="586396"/>
    <lineage>
        <taxon>Eukaryota</taxon>
        <taxon>Viridiplantae</taxon>
        <taxon>Streptophyta</taxon>
        <taxon>Embryophyta</taxon>
        <taxon>Tracheophyta</taxon>
        <taxon>Spermatophyta</taxon>
        <taxon>Magnoliopsida</taxon>
        <taxon>eudicotyledons</taxon>
        <taxon>Gunneridae</taxon>
        <taxon>Pentapetalae</taxon>
        <taxon>rosids</taxon>
        <taxon>fabids</taxon>
        <taxon>Malpighiales</taxon>
        <taxon>Linaceae</taxon>
        <taxon>Linum</taxon>
    </lineage>
</organism>
<dbReference type="EC" id="3.1.1.11" evidence="4 12"/>
<dbReference type="GO" id="GO:0030599">
    <property type="term" value="F:pectinesterase activity"/>
    <property type="evidence" value="ECO:0007669"/>
    <property type="project" value="UniProtKB-UniRule"/>
</dbReference>
<keyword evidence="5" id="KW-0134">Cell wall</keyword>
<dbReference type="InterPro" id="IPR000070">
    <property type="entry name" value="Pectinesterase_cat"/>
</dbReference>
<keyword evidence="7 12" id="KW-0732">Signal</keyword>
<keyword evidence="6" id="KW-0964">Secreted</keyword>
<dbReference type="InterPro" id="IPR033131">
    <property type="entry name" value="Pectinesterase_Asp_AS"/>
</dbReference>
<evidence type="ECO:0000256" key="1">
    <source>
        <dbReference type="ARBA" id="ARBA00004191"/>
    </source>
</evidence>
<evidence type="ECO:0000256" key="6">
    <source>
        <dbReference type="ARBA" id="ARBA00022525"/>
    </source>
</evidence>
<feature type="active site" evidence="11">
    <location>
        <position position="225"/>
    </location>
</feature>
<evidence type="ECO:0000256" key="12">
    <source>
        <dbReference type="RuleBase" id="RU000589"/>
    </source>
</evidence>
<dbReference type="InterPro" id="IPR012334">
    <property type="entry name" value="Pectin_lyas_fold"/>
</dbReference>
<comment type="pathway">
    <text evidence="2 12">Glycan metabolism; pectin degradation; 2-dehydro-3-deoxy-D-gluconate from pectin: step 1/5.</text>
</comment>
<dbReference type="GO" id="GO:0042545">
    <property type="term" value="P:cell wall modification"/>
    <property type="evidence" value="ECO:0007669"/>
    <property type="project" value="UniProtKB-UniRule"/>
</dbReference>
<dbReference type="InterPro" id="IPR011050">
    <property type="entry name" value="Pectin_lyase_fold/virulence"/>
</dbReference>
<feature type="compositionally biased region" description="Low complexity" evidence="13">
    <location>
        <begin position="41"/>
        <end position="52"/>
    </location>
</feature>
<dbReference type="PANTHER" id="PTHR31321">
    <property type="entry name" value="ACYL-COA THIOESTER HYDROLASE YBHC-RELATED"/>
    <property type="match status" value="1"/>
</dbReference>
<sequence length="382" mass="41847">MKPKPFLLLLLLLLLLNYLFHLADSKPHLVPSDPSQLASWAAHSMRSSSPSSQGTDGDQRLSAAESGRPRVIRVAKSEGSADFGTVTEAIRSIPEGNTRRTVVWIGGGVYWEKITVGSGKPFVTLYGDPADRPRIVFNATASQYGTVYSATVAVESDYFMAVNVIFENAAPMPEINSKGSQAVAMRISGDKAAFYSCDFLGFQDTLCDSQGRHLFMDSYVRGTVDFIFGNGTSLYLNVTIESVAEETGVITAQAREKEGETSGFSFLHCTIRGATKDYTTYLGRAWRERSRVVFAYTFMPAVINPAGWYSVGSTPNPNQSVYYGEYKCKGPGAVPSGRVSYAKLLTDEEASPFLSMTFINGHKWLLPPPRLTTTFSTSPYNR</sequence>
<protein>
    <recommendedName>
        <fullName evidence="4 12">Pectinesterase</fullName>
        <ecNumber evidence="4 12">3.1.1.11</ecNumber>
    </recommendedName>
</protein>
<dbReference type="GO" id="GO:0045490">
    <property type="term" value="P:pectin catabolic process"/>
    <property type="evidence" value="ECO:0007669"/>
    <property type="project" value="UniProtKB-UniRule"/>
</dbReference>
<evidence type="ECO:0000259" key="14">
    <source>
        <dbReference type="Pfam" id="PF01095"/>
    </source>
</evidence>
<keyword evidence="8 12" id="KW-0378">Hydrolase</keyword>
<comment type="similarity">
    <text evidence="3">Belongs to the pectinesterase family.</text>
</comment>
<gene>
    <name evidence="15" type="ORF">LITE_LOCUS5552</name>
</gene>
<dbReference type="Proteomes" id="UP001154282">
    <property type="component" value="Unassembled WGS sequence"/>
</dbReference>
<evidence type="ECO:0000256" key="9">
    <source>
        <dbReference type="ARBA" id="ARBA00023085"/>
    </source>
</evidence>
<evidence type="ECO:0000256" key="10">
    <source>
        <dbReference type="ARBA" id="ARBA00047928"/>
    </source>
</evidence>
<dbReference type="EMBL" id="CAMGYJ010000002">
    <property type="protein sequence ID" value="CAI0387654.1"/>
    <property type="molecule type" value="Genomic_DNA"/>
</dbReference>
<dbReference type="AlphaFoldDB" id="A0AAV0HT65"/>
<evidence type="ECO:0000256" key="3">
    <source>
        <dbReference type="ARBA" id="ARBA00008891"/>
    </source>
</evidence>
<comment type="caution">
    <text evidence="15">The sequence shown here is derived from an EMBL/GenBank/DDBJ whole genome shotgun (WGS) entry which is preliminary data.</text>
</comment>
<keyword evidence="16" id="KW-1185">Reference proteome</keyword>
<dbReference type="PANTHER" id="PTHR31321:SF126">
    <property type="entry name" value="PECTINESTERASE"/>
    <property type="match status" value="1"/>
</dbReference>
<name>A0AAV0HT65_9ROSI</name>
<keyword evidence="9 12" id="KW-0063">Aspartyl esterase</keyword>